<reference evidence="1" key="1">
    <citation type="submission" date="2021-09" db="EMBL/GenBank/DDBJ databases">
        <authorList>
            <person name="Liu Y."/>
        </authorList>
    </citation>
    <scope>NUCLEOTIDE SEQUENCE</scope>
</reference>
<evidence type="ECO:0000313" key="1">
    <source>
        <dbReference type="EMBL" id="UAV84614.1"/>
    </source>
</evidence>
<gene>
    <name evidence="1" type="ORF">PHB09_119</name>
</gene>
<name>A0AAE9BN24_9CAUD</name>
<dbReference type="Proteomes" id="UP000827914">
    <property type="component" value="Segment"/>
</dbReference>
<sequence>MELVKYLALKFAEDGIDWKQWPEDVEAEQSSWEVLLEGWTLEGQDYCVGWEVEGEFKNQGEWGEYETVSREEFFKFMEDSPNYVNEIKAKRQEVLVRLAELNQIAYDAVKEAMELSHSADLPYSCRMPMGVADLDENSDWDSSRC</sequence>
<keyword evidence="2" id="KW-1185">Reference proteome</keyword>
<evidence type="ECO:0000313" key="2">
    <source>
        <dbReference type="Proteomes" id="UP000827914"/>
    </source>
</evidence>
<protein>
    <submittedName>
        <fullName evidence="1">Uncharacterized protein</fullName>
    </submittedName>
</protein>
<proteinExistence type="predicted"/>
<organism evidence="1 2">
    <name type="scientific">Pseudomonas phage PHB09</name>
    <dbReference type="NCBI Taxonomy" id="2867265"/>
    <lineage>
        <taxon>Viruses</taxon>
        <taxon>Duplodnaviria</taxon>
        <taxon>Heunggongvirae</taxon>
        <taxon>Uroviricota</taxon>
        <taxon>Caudoviricetes</taxon>
        <taxon>Vandenendeviridae</taxon>
        <taxon>Gorskivirinae</taxon>
        <taxon>Dilongvirus</taxon>
        <taxon>Dilongvirus PHB09</taxon>
    </lineage>
</organism>
<accession>A0AAE9BN24</accession>
<dbReference type="EMBL" id="OK040171">
    <property type="protein sequence ID" value="UAV84614.1"/>
    <property type="molecule type" value="Genomic_DNA"/>
</dbReference>